<dbReference type="PaxDb" id="4577-GRMZM2G113053_P01"/>
<dbReference type="ExpressionAtlas" id="A0A1D6KR53">
    <property type="expression patterns" value="baseline and differential"/>
</dbReference>
<dbReference type="STRING" id="4577.A0A1D6KR53"/>
<organism evidence="2">
    <name type="scientific">Zea mays</name>
    <name type="common">Maize</name>
    <dbReference type="NCBI Taxonomy" id="4577"/>
    <lineage>
        <taxon>Eukaryota</taxon>
        <taxon>Viridiplantae</taxon>
        <taxon>Streptophyta</taxon>
        <taxon>Embryophyta</taxon>
        <taxon>Tracheophyta</taxon>
        <taxon>Spermatophyta</taxon>
        <taxon>Magnoliopsida</taxon>
        <taxon>Liliopsida</taxon>
        <taxon>Poales</taxon>
        <taxon>Poaceae</taxon>
        <taxon>PACMAD clade</taxon>
        <taxon>Panicoideae</taxon>
        <taxon>Andropogonodae</taxon>
        <taxon>Andropogoneae</taxon>
        <taxon>Tripsacinae</taxon>
        <taxon>Zea</taxon>
    </lineage>
</organism>
<reference evidence="2" key="1">
    <citation type="submission" date="2015-12" db="EMBL/GenBank/DDBJ databases">
        <title>Update maize B73 reference genome by single molecule sequencing technologies.</title>
        <authorList>
            <consortium name="Maize Genome Sequencing Project"/>
            <person name="Ware D."/>
        </authorList>
    </citation>
    <scope>NUCLEOTIDE SEQUENCE [LARGE SCALE GENOMIC DNA]</scope>
    <source>
        <tissue evidence="2">Seedling</tissue>
    </source>
</reference>
<dbReference type="GO" id="GO:0007023">
    <property type="term" value="P:post-chaperonin tubulin folding pathway"/>
    <property type="evidence" value="ECO:0007669"/>
    <property type="project" value="InterPro"/>
</dbReference>
<name>A0A1D6KR53_MAIZE</name>
<dbReference type="PANTHER" id="PTHR12658">
    <property type="entry name" value="BETA-TUBULIN COFACTOR D"/>
    <property type="match status" value="1"/>
</dbReference>
<dbReference type="GO" id="GO:0048487">
    <property type="term" value="F:beta-tubulin binding"/>
    <property type="evidence" value="ECO:0007669"/>
    <property type="project" value="InterPro"/>
</dbReference>
<gene>
    <name evidence="2" type="ORF">ZEAMMB73_Zm00001d032498</name>
</gene>
<dbReference type="EMBL" id="CM007647">
    <property type="protein sequence ID" value="ONM05213.1"/>
    <property type="molecule type" value="Genomic_DNA"/>
</dbReference>
<dbReference type="InterPro" id="IPR033162">
    <property type="entry name" value="TBCD"/>
</dbReference>
<dbReference type="AlphaFoldDB" id="A0A1D6KR53"/>
<evidence type="ECO:0000259" key="1">
    <source>
        <dbReference type="Pfam" id="PF12612"/>
    </source>
</evidence>
<protein>
    <submittedName>
        <fullName evidence="2">Tubulin-folding cofactor D</fullName>
    </submittedName>
</protein>
<dbReference type="eggNOG" id="KOG1943">
    <property type="taxonomic scope" value="Eukaryota"/>
</dbReference>
<sequence>MQETGATAAAPAAWVSNAATTAPSEPTGSPADVEAFADPTAVGDDEHDSKEVFLRRYFLHEWELVSAILRRIVAGGGVVQSVDVHSVRFLVSYYSKHVLSGLVISTGGLQVSLKKTSTSALVGYLQDSDINTNCEGKSREYILSCDLLSVLQHYQKCDRVITPTLKIRKAAADQVYVYLVLLQNDGLITSENMDKARELLVETCWEGDVKEAAQE</sequence>
<dbReference type="GO" id="GO:0007021">
    <property type="term" value="P:tubulin complex assembly"/>
    <property type="evidence" value="ECO:0007669"/>
    <property type="project" value="InterPro"/>
</dbReference>
<dbReference type="InterPro" id="IPR022577">
    <property type="entry name" value="TBCD_C"/>
</dbReference>
<feature type="domain" description="Tubulin-folding cofactor D C-terminal" evidence="1">
    <location>
        <begin position="91"/>
        <end position="167"/>
    </location>
</feature>
<evidence type="ECO:0000313" key="2">
    <source>
        <dbReference type="EMBL" id="ONM05213.1"/>
    </source>
</evidence>
<dbReference type="InParanoid" id="A0A1D6KR53"/>
<proteinExistence type="predicted"/>
<feature type="non-terminal residue" evidence="2">
    <location>
        <position position="215"/>
    </location>
</feature>
<dbReference type="Pfam" id="PF12612">
    <property type="entry name" value="TFCD_C"/>
    <property type="match status" value="1"/>
</dbReference>
<accession>A0A1D6KR53</accession>
<dbReference type="GO" id="GO:0005096">
    <property type="term" value="F:GTPase activator activity"/>
    <property type="evidence" value="ECO:0007669"/>
    <property type="project" value="InterPro"/>
</dbReference>
<dbReference type="PANTHER" id="PTHR12658:SF0">
    <property type="entry name" value="TUBULIN-SPECIFIC CHAPERONE D"/>
    <property type="match status" value="1"/>
</dbReference>